<evidence type="ECO:0000313" key="2">
    <source>
        <dbReference type="EMBL" id="KKK84289.1"/>
    </source>
</evidence>
<sequence>QKKEPGSQYEWQKGGESLNDIMEKLGIEAEFREEEHPRASDGKFGSGGGVAKKTTKTKSTGPSYSVIWNPADKKLRRDLLYQAKVVGYCEVLSQIMETAQGLHYSIDCVEGRT</sequence>
<proteinExistence type="predicted"/>
<evidence type="ECO:0000256" key="1">
    <source>
        <dbReference type="SAM" id="MobiDB-lite"/>
    </source>
</evidence>
<feature type="compositionally biased region" description="Basic and acidic residues" evidence="1">
    <location>
        <begin position="32"/>
        <end position="41"/>
    </location>
</feature>
<name>A0A0F9B0T0_9ZZZZ</name>
<feature type="region of interest" description="Disordered" evidence="1">
    <location>
        <begin position="32"/>
        <end position="63"/>
    </location>
</feature>
<protein>
    <submittedName>
        <fullName evidence="2">Uncharacterized protein</fullName>
    </submittedName>
</protein>
<dbReference type="EMBL" id="LAZR01051847">
    <property type="protein sequence ID" value="KKK84289.1"/>
    <property type="molecule type" value="Genomic_DNA"/>
</dbReference>
<dbReference type="AlphaFoldDB" id="A0A0F9B0T0"/>
<gene>
    <name evidence="2" type="ORF">LCGC14_2784840</name>
</gene>
<accession>A0A0F9B0T0</accession>
<reference evidence="2" key="1">
    <citation type="journal article" date="2015" name="Nature">
        <title>Complex archaea that bridge the gap between prokaryotes and eukaryotes.</title>
        <authorList>
            <person name="Spang A."/>
            <person name="Saw J.H."/>
            <person name="Jorgensen S.L."/>
            <person name="Zaremba-Niedzwiedzka K."/>
            <person name="Martijn J."/>
            <person name="Lind A.E."/>
            <person name="van Eijk R."/>
            <person name="Schleper C."/>
            <person name="Guy L."/>
            <person name="Ettema T.J."/>
        </authorList>
    </citation>
    <scope>NUCLEOTIDE SEQUENCE</scope>
</reference>
<feature type="non-terminal residue" evidence="2">
    <location>
        <position position="1"/>
    </location>
</feature>
<comment type="caution">
    <text evidence="2">The sequence shown here is derived from an EMBL/GenBank/DDBJ whole genome shotgun (WGS) entry which is preliminary data.</text>
</comment>
<organism evidence="2">
    <name type="scientific">marine sediment metagenome</name>
    <dbReference type="NCBI Taxonomy" id="412755"/>
    <lineage>
        <taxon>unclassified sequences</taxon>
        <taxon>metagenomes</taxon>
        <taxon>ecological metagenomes</taxon>
    </lineage>
</organism>